<accession>A0A0M9VXM5</accession>
<name>A0A0M9VXM5_ESCWE</name>
<dbReference type="GO" id="GO:0000492">
    <property type="term" value="P:box C/D snoRNP assembly"/>
    <property type="evidence" value="ECO:0007669"/>
    <property type="project" value="TreeGrafter"/>
</dbReference>
<evidence type="ECO:0000256" key="12">
    <source>
        <dbReference type="ARBA" id="ARBA00077531"/>
    </source>
</evidence>
<evidence type="ECO:0000313" key="16">
    <source>
        <dbReference type="EMBL" id="KOS23385.1"/>
    </source>
</evidence>
<dbReference type="InterPro" id="IPR057721">
    <property type="entry name" value="BCD1_alpha/beta"/>
</dbReference>
<dbReference type="PROSITE" id="PS51083">
    <property type="entry name" value="ZF_HIT"/>
    <property type="match status" value="1"/>
</dbReference>
<proteinExistence type="inferred from homology"/>
<sequence>MADSLLTTLCSICHISPPQYRCPRCDVRTCSLGCVRKHKAWAQCSGTRDATAYVPRSRLRTAAGVDHDYNFLHGIELATERAERVLVEERGVVRAEELRPPTAQEVRWRTGRDGRRRRVLVTRVLREARGGGGGGRVVERHLAARLARLNIEMACAPTGMSRQRENLTTLNRRTGRINWQVEWFSWGPPAAAAEEGDPPARTLSKVMDDVPLCRAYHGMLEERERAAGRLVKRAVRPVAQSAADATWQASFDSMQDPGSAKWIVVQGPAAIDAWPEERDRAERGAFDFYLAGRPAAGAPDKPAGTTTTTTTTTTTVTVARLEPGDCLRDVLANTRVLEFPTIYVLRKGAGLPAGFVPGPKDFVQARAVGGHGAAKREGEWSSKNGGRAAKRRRGEGRDGEELEGEDGDRDDDEDGEHGGHALEEGDVIAEQDLMGEGGEEEDDDDDTSSSGSDSDA</sequence>
<dbReference type="GO" id="GO:0000463">
    <property type="term" value="P:maturation of LSU-rRNA from tricistronic rRNA transcript (SSU-rRNA, 5.8S rRNA, LSU-rRNA)"/>
    <property type="evidence" value="ECO:0007669"/>
    <property type="project" value="TreeGrafter"/>
</dbReference>
<dbReference type="PANTHER" id="PTHR13483:SF11">
    <property type="entry name" value="ZINC FINGER HIT DOMAIN-CONTAINING PROTEIN 3"/>
    <property type="match status" value="1"/>
</dbReference>
<keyword evidence="1" id="KW-1017">Isopeptide bond</keyword>
<dbReference type="FunFam" id="3.30.60.190:FF:000001">
    <property type="entry name" value="box C/D snoRNA protein 1"/>
    <property type="match status" value="1"/>
</dbReference>
<keyword evidence="2" id="KW-0690">Ribosome biogenesis</keyword>
<feature type="region of interest" description="Disordered" evidence="14">
    <location>
        <begin position="368"/>
        <end position="456"/>
    </location>
</feature>
<keyword evidence="6" id="KW-0862">Zinc</keyword>
<dbReference type="Gene3D" id="3.30.60.190">
    <property type="match status" value="1"/>
</dbReference>
<dbReference type="CDD" id="cd23023">
    <property type="entry name" value="zf-HIT_BCD1"/>
    <property type="match status" value="1"/>
</dbReference>
<feature type="compositionally biased region" description="Acidic residues" evidence="14">
    <location>
        <begin position="398"/>
        <end position="415"/>
    </location>
</feature>
<dbReference type="Pfam" id="PF04438">
    <property type="entry name" value="zf-HIT"/>
    <property type="match status" value="1"/>
</dbReference>
<dbReference type="Proteomes" id="UP000053831">
    <property type="component" value="Unassembled WGS sequence"/>
</dbReference>
<comment type="subunit">
    <text evidence="10">Interacts with FBL, SNU13, NOP58, NUFIP1, RUVBL1, RUVBL2 and TAF9. Interacts (via HIT-type zinc finger) with the RUVBL1/RUVBL2 complex in the presence of ADP.</text>
</comment>
<protein>
    <recommendedName>
        <fullName evidence="11">Box C/D snoRNA protein 1</fullName>
    </recommendedName>
    <alternativeName>
        <fullName evidence="12">Zinc finger HIT domain-containing protein 6</fullName>
    </alternativeName>
</protein>
<evidence type="ECO:0000256" key="7">
    <source>
        <dbReference type="ARBA" id="ARBA00022843"/>
    </source>
</evidence>
<dbReference type="STRING" id="150374.A0A0M9VXM5"/>
<evidence type="ECO:0000256" key="5">
    <source>
        <dbReference type="ARBA" id="ARBA00022771"/>
    </source>
</evidence>
<evidence type="ECO:0000313" key="17">
    <source>
        <dbReference type="Proteomes" id="UP000053831"/>
    </source>
</evidence>
<dbReference type="GO" id="GO:0005634">
    <property type="term" value="C:nucleus"/>
    <property type="evidence" value="ECO:0007669"/>
    <property type="project" value="TreeGrafter"/>
</dbReference>
<comment type="function">
    <text evidence="8">Required for box C/D snoRNAs accumulation involved in snoRNA processing, snoRNA transport to the nucleolus and ribosome biogenesis.</text>
</comment>
<keyword evidence="7" id="KW-0832">Ubl conjugation</keyword>
<dbReference type="AlphaFoldDB" id="A0A0M9VXM5"/>
<keyword evidence="4" id="KW-0479">Metal-binding</keyword>
<dbReference type="GO" id="GO:0048254">
    <property type="term" value="P:snoRNA localization"/>
    <property type="evidence" value="ECO:0007669"/>
    <property type="project" value="TreeGrafter"/>
</dbReference>
<evidence type="ECO:0000256" key="8">
    <source>
        <dbReference type="ARBA" id="ARBA00049598"/>
    </source>
</evidence>
<evidence type="ECO:0000256" key="13">
    <source>
        <dbReference type="PROSITE-ProRule" id="PRU00453"/>
    </source>
</evidence>
<comment type="similarity">
    <text evidence="9">Belongs to the BCD1 family.</text>
</comment>
<dbReference type="SUPFAM" id="SSF144232">
    <property type="entry name" value="HIT/MYND zinc finger-like"/>
    <property type="match status" value="1"/>
</dbReference>
<evidence type="ECO:0000256" key="11">
    <source>
        <dbReference type="ARBA" id="ARBA00068630"/>
    </source>
</evidence>
<dbReference type="EMBL" id="LGSR01000001">
    <property type="protein sequence ID" value="KOS23385.1"/>
    <property type="molecule type" value="Genomic_DNA"/>
</dbReference>
<dbReference type="Pfam" id="PF25790">
    <property type="entry name" value="BCD1"/>
    <property type="match status" value="1"/>
</dbReference>
<dbReference type="InterPro" id="IPR051639">
    <property type="entry name" value="BCD1"/>
</dbReference>
<organism evidence="16 17">
    <name type="scientific">Escovopsis weberi</name>
    <dbReference type="NCBI Taxonomy" id="150374"/>
    <lineage>
        <taxon>Eukaryota</taxon>
        <taxon>Fungi</taxon>
        <taxon>Dikarya</taxon>
        <taxon>Ascomycota</taxon>
        <taxon>Pezizomycotina</taxon>
        <taxon>Sordariomycetes</taxon>
        <taxon>Hypocreomycetidae</taxon>
        <taxon>Hypocreales</taxon>
        <taxon>Hypocreaceae</taxon>
        <taxon>Escovopsis</taxon>
    </lineage>
</organism>
<evidence type="ECO:0000256" key="6">
    <source>
        <dbReference type="ARBA" id="ARBA00022833"/>
    </source>
</evidence>
<gene>
    <name evidence="16" type="ORF">ESCO_006592</name>
</gene>
<evidence type="ECO:0000256" key="10">
    <source>
        <dbReference type="ARBA" id="ARBA00061949"/>
    </source>
</evidence>
<dbReference type="GO" id="GO:0070761">
    <property type="term" value="C:pre-snoRNP complex"/>
    <property type="evidence" value="ECO:0007669"/>
    <property type="project" value="TreeGrafter"/>
</dbReference>
<evidence type="ECO:0000256" key="3">
    <source>
        <dbReference type="ARBA" id="ARBA00022553"/>
    </source>
</evidence>
<evidence type="ECO:0000259" key="15">
    <source>
        <dbReference type="PROSITE" id="PS51083"/>
    </source>
</evidence>
<reference evidence="16 17" key="1">
    <citation type="submission" date="2015-07" db="EMBL/GenBank/DDBJ databases">
        <title>The genome of the fungus Escovopsis weberi, a specialized disease agent of ant agriculture.</title>
        <authorList>
            <person name="de Man T.J."/>
            <person name="Stajich J.E."/>
            <person name="Kubicek C.P."/>
            <person name="Chenthamara K."/>
            <person name="Atanasova L."/>
            <person name="Druzhinina I.S."/>
            <person name="Birnbaum S."/>
            <person name="Barribeau S.M."/>
            <person name="Teiling C."/>
            <person name="Suen G."/>
            <person name="Currie C."/>
            <person name="Gerardo N.M."/>
        </authorList>
    </citation>
    <scope>NUCLEOTIDE SEQUENCE [LARGE SCALE GENOMIC DNA]</scope>
</reference>
<keyword evidence="17" id="KW-1185">Reference proteome</keyword>
<dbReference type="GO" id="GO:0008270">
    <property type="term" value="F:zinc ion binding"/>
    <property type="evidence" value="ECO:0007669"/>
    <property type="project" value="UniProtKB-UniRule"/>
</dbReference>
<evidence type="ECO:0000256" key="1">
    <source>
        <dbReference type="ARBA" id="ARBA00022499"/>
    </source>
</evidence>
<evidence type="ECO:0000256" key="9">
    <source>
        <dbReference type="ARBA" id="ARBA00049654"/>
    </source>
</evidence>
<feature type="compositionally biased region" description="Acidic residues" evidence="14">
    <location>
        <begin position="437"/>
        <end position="447"/>
    </location>
</feature>
<keyword evidence="3" id="KW-0597">Phosphoprotein</keyword>
<dbReference type="InterPro" id="IPR007529">
    <property type="entry name" value="Znf_HIT"/>
</dbReference>
<evidence type="ECO:0000256" key="14">
    <source>
        <dbReference type="SAM" id="MobiDB-lite"/>
    </source>
</evidence>
<comment type="caution">
    <text evidence="16">The sequence shown here is derived from an EMBL/GenBank/DDBJ whole genome shotgun (WGS) entry which is preliminary data.</text>
</comment>
<evidence type="ECO:0000256" key="2">
    <source>
        <dbReference type="ARBA" id="ARBA00022517"/>
    </source>
</evidence>
<evidence type="ECO:0000256" key="4">
    <source>
        <dbReference type="ARBA" id="ARBA00022723"/>
    </source>
</evidence>
<keyword evidence="5 13" id="KW-0863">Zinc-finger</keyword>
<dbReference type="PANTHER" id="PTHR13483">
    <property type="entry name" value="BOX C_D SNORNA PROTEIN 1-RELATED"/>
    <property type="match status" value="1"/>
</dbReference>
<dbReference type="OrthoDB" id="272357at2759"/>
<feature type="domain" description="HIT-type" evidence="15">
    <location>
        <begin position="10"/>
        <end position="44"/>
    </location>
</feature>